<sequence>MGLWPWVCGRDCWAVHSDLQQWVSGNGSTNGGRGSVRAAPAVCRDTGIVSAVLGSLVGWRREGSSGSLPWSMSWICKFIGERRDRLVCLELRWCWVAGSSDVAGLWQQWCVDPR</sequence>
<reference evidence="1 2" key="1">
    <citation type="submission" date="2019-06" db="EMBL/GenBank/DDBJ databases">
        <title>A chromosomal-level reference genome of Carpinus fangiana (Coryloideae, Betulaceae).</title>
        <authorList>
            <person name="Yang X."/>
            <person name="Wang Z."/>
            <person name="Zhang L."/>
            <person name="Hao G."/>
            <person name="Liu J."/>
            <person name="Yang Y."/>
        </authorList>
    </citation>
    <scope>NUCLEOTIDE SEQUENCE [LARGE SCALE GENOMIC DNA]</scope>
    <source>
        <strain evidence="1">Cfa_2016G</strain>
        <tissue evidence="1">Leaf</tissue>
    </source>
</reference>
<keyword evidence="2" id="KW-1185">Reference proteome</keyword>
<accession>A0A5N6RM72</accession>
<protein>
    <submittedName>
        <fullName evidence="1">Uncharacterized protein</fullName>
    </submittedName>
</protein>
<proteinExistence type="predicted"/>
<gene>
    <name evidence="1" type="ORF">FH972_018406</name>
</gene>
<name>A0A5N6RM72_9ROSI</name>
<dbReference type="Proteomes" id="UP000327013">
    <property type="component" value="Chromosome 7"/>
</dbReference>
<evidence type="ECO:0000313" key="1">
    <source>
        <dbReference type="EMBL" id="KAE8100511.1"/>
    </source>
</evidence>
<evidence type="ECO:0000313" key="2">
    <source>
        <dbReference type="Proteomes" id="UP000327013"/>
    </source>
</evidence>
<organism evidence="1 2">
    <name type="scientific">Carpinus fangiana</name>
    <dbReference type="NCBI Taxonomy" id="176857"/>
    <lineage>
        <taxon>Eukaryota</taxon>
        <taxon>Viridiplantae</taxon>
        <taxon>Streptophyta</taxon>
        <taxon>Embryophyta</taxon>
        <taxon>Tracheophyta</taxon>
        <taxon>Spermatophyta</taxon>
        <taxon>Magnoliopsida</taxon>
        <taxon>eudicotyledons</taxon>
        <taxon>Gunneridae</taxon>
        <taxon>Pentapetalae</taxon>
        <taxon>rosids</taxon>
        <taxon>fabids</taxon>
        <taxon>Fagales</taxon>
        <taxon>Betulaceae</taxon>
        <taxon>Carpinus</taxon>
    </lineage>
</organism>
<dbReference type="AlphaFoldDB" id="A0A5N6RM72"/>
<dbReference type="EMBL" id="CM017327">
    <property type="protein sequence ID" value="KAE8100511.1"/>
    <property type="molecule type" value="Genomic_DNA"/>
</dbReference>